<feature type="domain" description="Core-binding (CB)" evidence="13">
    <location>
        <begin position="1"/>
        <end position="89"/>
    </location>
</feature>
<dbReference type="GO" id="GO:0006313">
    <property type="term" value="P:DNA transposition"/>
    <property type="evidence" value="ECO:0007669"/>
    <property type="project" value="UniProtKB-UniRule"/>
</dbReference>
<keyword evidence="5 10" id="KW-0159">Chromosome partition</keyword>
<dbReference type="HAMAP" id="MF_01808">
    <property type="entry name" value="Recomb_XerC_XerD"/>
    <property type="match status" value="1"/>
</dbReference>
<dbReference type="PROSITE" id="PS51898">
    <property type="entry name" value="TYR_RECOMBINASE"/>
    <property type="match status" value="1"/>
</dbReference>
<evidence type="ECO:0000256" key="4">
    <source>
        <dbReference type="ARBA" id="ARBA00022618"/>
    </source>
</evidence>
<dbReference type="InterPro" id="IPR011931">
    <property type="entry name" value="Recomb_XerC"/>
</dbReference>
<keyword evidence="9 10" id="KW-0131">Cell cycle</keyword>
<dbReference type="Gene3D" id="1.10.150.130">
    <property type="match status" value="1"/>
</dbReference>
<dbReference type="STRING" id="1742973.COMA2_20007"/>
<evidence type="ECO:0000256" key="8">
    <source>
        <dbReference type="ARBA" id="ARBA00023172"/>
    </source>
</evidence>
<dbReference type="GO" id="GO:0005737">
    <property type="term" value="C:cytoplasm"/>
    <property type="evidence" value="ECO:0007669"/>
    <property type="project" value="UniProtKB-SubCell"/>
</dbReference>
<accession>A0A0S4LG24</accession>
<evidence type="ECO:0000256" key="5">
    <source>
        <dbReference type="ARBA" id="ARBA00022829"/>
    </source>
</evidence>
<keyword evidence="15" id="KW-1185">Reference proteome</keyword>
<evidence type="ECO:0000256" key="1">
    <source>
        <dbReference type="ARBA" id="ARBA00004496"/>
    </source>
</evidence>
<feature type="active site" evidence="10">
    <location>
        <position position="247"/>
    </location>
</feature>
<sequence length="313" mass="35006">MEDAIKAFLMHLQVERNASQETIRSYRSDLHQLGGFLRRKEKESPHLRVEEITSDDIRAYLHSLDHQGEKASSLARKLACLRSFFRFLVCEGRLRKNPTENLRSPKLPKPLPRVLTKDDAAALMEFPSGQSPLTLRDRALLETMYSTGARVSEVVGINLDDLNETDGSVCLRGKGRKERMVPMGDLAVQAIRAYRKSLKPPTRSGQLSAPMFLNHRGGRITTRSVARMVARYSSRLVGGAVSPHALRHSYATHLLDEGADLRSIQEMLGHASLSTTQKYTHLAMDQLLAVYDSAHPRARAAASPLSRKDRKSS</sequence>
<feature type="active site" evidence="10">
    <location>
        <position position="174"/>
    </location>
</feature>
<dbReference type="InterPro" id="IPR010998">
    <property type="entry name" value="Integrase_recombinase_N"/>
</dbReference>
<dbReference type="GO" id="GO:0009037">
    <property type="term" value="F:tyrosine-based site-specific recombinase activity"/>
    <property type="evidence" value="ECO:0007669"/>
    <property type="project" value="UniProtKB-UniRule"/>
</dbReference>
<dbReference type="CDD" id="cd00798">
    <property type="entry name" value="INT_XerDC_C"/>
    <property type="match status" value="1"/>
</dbReference>
<comment type="function">
    <text evidence="10">Site-specific tyrosine recombinase, which acts by catalyzing the cutting and rejoining of the recombining DNA molecules. The XerC-XerD complex is essential to convert dimers of the bacterial chromosome into monomers to permit their segregation at cell division. It also contributes to the segregational stability of plasmids.</text>
</comment>
<proteinExistence type="inferred from homology"/>
<dbReference type="NCBIfam" id="NF001399">
    <property type="entry name" value="PRK00283.1"/>
    <property type="match status" value="1"/>
</dbReference>
<dbReference type="InterPro" id="IPR002104">
    <property type="entry name" value="Integrase_catalytic"/>
</dbReference>
<feature type="active site" description="O-(3'-phospho-DNA)-tyrosine intermediate" evidence="10">
    <location>
        <position position="279"/>
    </location>
</feature>
<keyword evidence="3 10" id="KW-0963">Cytoplasm</keyword>
<feature type="active site" evidence="10">
    <location>
        <position position="270"/>
    </location>
</feature>
<dbReference type="InterPro" id="IPR050090">
    <property type="entry name" value="Tyrosine_recombinase_XerCD"/>
</dbReference>
<evidence type="ECO:0000256" key="6">
    <source>
        <dbReference type="ARBA" id="ARBA00022908"/>
    </source>
</evidence>
<evidence type="ECO:0000313" key="14">
    <source>
        <dbReference type="EMBL" id="CUS34948.1"/>
    </source>
</evidence>
<dbReference type="OrthoDB" id="9801717at2"/>
<dbReference type="PANTHER" id="PTHR30349:SF41">
    <property type="entry name" value="INTEGRASE_RECOMBINASE PROTEIN MJ0367-RELATED"/>
    <property type="match status" value="1"/>
</dbReference>
<dbReference type="GO" id="GO:0007059">
    <property type="term" value="P:chromosome segregation"/>
    <property type="evidence" value="ECO:0007669"/>
    <property type="project" value="UniProtKB-UniRule"/>
</dbReference>
<protein>
    <recommendedName>
        <fullName evidence="10 11">Tyrosine recombinase XerC</fullName>
    </recommendedName>
</protein>
<dbReference type="NCBIfam" id="TIGR02224">
    <property type="entry name" value="recomb_XerC"/>
    <property type="match status" value="1"/>
</dbReference>
<dbReference type="GO" id="GO:0051301">
    <property type="term" value="P:cell division"/>
    <property type="evidence" value="ECO:0007669"/>
    <property type="project" value="UniProtKB-UniRule"/>
</dbReference>
<dbReference type="InterPro" id="IPR044068">
    <property type="entry name" value="CB"/>
</dbReference>
<feature type="active site" evidence="10">
    <location>
        <position position="150"/>
    </location>
</feature>
<organism evidence="14 15">
    <name type="scientific">Candidatus Nitrospira nitrificans</name>
    <dbReference type="NCBI Taxonomy" id="1742973"/>
    <lineage>
        <taxon>Bacteria</taxon>
        <taxon>Pseudomonadati</taxon>
        <taxon>Nitrospirota</taxon>
        <taxon>Nitrospiria</taxon>
        <taxon>Nitrospirales</taxon>
        <taxon>Nitrospiraceae</taxon>
        <taxon>Nitrospira</taxon>
    </lineage>
</organism>
<dbReference type="GO" id="GO:0003677">
    <property type="term" value="F:DNA binding"/>
    <property type="evidence" value="ECO:0007669"/>
    <property type="project" value="UniProtKB-UniRule"/>
</dbReference>
<dbReference type="Gene3D" id="1.10.443.10">
    <property type="entry name" value="Intergrase catalytic core"/>
    <property type="match status" value="1"/>
</dbReference>
<dbReference type="PANTHER" id="PTHR30349">
    <property type="entry name" value="PHAGE INTEGRASE-RELATED"/>
    <property type="match status" value="1"/>
</dbReference>
<name>A0A0S4LG24_9BACT</name>
<dbReference type="InterPro" id="IPR013762">
    <property type="entry name" value="Integrase-like_cat_sf"/>
</dbReference>
<dbReference type="Pfam" id="PF02899">
    <property type="entry name" value="Phage_int_SAM_1"/>
    <property type="match status" value="1"/>
</dbReference>
<evidence type="ECO:0000259" key="13">
    <source>
        <dbReference type="PROSITE" id="PS51900"/>
    </source>
</evidence>
<evidence type="ECO:0000256" key="3">
    <source>
        <dbReference type="ARBA" id="ARBA00022490"/>
    </source>
</evidence>
<dbReference type="RefSeq" id="WP_090896359.1">
    <property type="nucleotide sequence ID" value="NZ_CZPZ01000012.1"/>
</dbReference>
<keyword evidence="4 10" id="KW-0132">Cell division</keyword>
<keyword evidence="7 10" id="KW-0238">DNA-binding</keyword>
<gene>
    <name evidence="10 14" type="primary">xerC</name>
    <name evidence="14" type="ORF">COMA2_20007</name>
</gene>
<dbReference type="EMBL" id="CZPZ01000012">
    <property type="protein sequence ID" value="CUS34948.1"/>
    <property type="molecule type" value="Genomic_DNA"/>
</dbReference>
<evidence type="ECO:0000313" key="15">
    <source>
        <dbReference type="Proteomes" id="UP000198736"/>
    </source>
</evidence>
<keyword evidence="6 10" id="KW-0229">DNA integration</keyword>
<reference evidence="15" key="1">
    <citation type="submission" date="2015-10" db="EMBL/GenBank/DDBJ databases">
        <authorList>
            <person name="Luecker S."/>
            <person name="Luecker S."/>
        </authorList>
    </citation>
    <scope>NUCLEOTIDE SEQUENCE [LARGE SCALE GENOMIC DNA]</scope>
</reference>
<dbReference type="PROSITE" id="PS51900">
    <property type="entry name" value="CB"/>
    <property type="match status" value="1"/>
</dbReference>
<dbReference type="AlphaFoldDB" id="A0A0S4LG24"/>
<evidence type="ECO:0000256" key="9">
    <source>
        <dbReference type="ARBA" id="ARBA00023306"/>
    </source>
</evidence>
<evidence type="ECO:0000256" key="7">
    <source>
        <dbReference type="ARBA" id="ARBA00023125"/>
    </source>
</evidence>
<comment type="similarity">
    <text evidence="2 10">Belongs to the 'phage' integrase family. XerC subfamily.</text>
</comment>
<comment type="subunit">
    <text evidence="10">Forms a cyclic heterotetrameric complex composed of two molecules of XerC and two molecules of XerD.</text>
</comment>
<dbReference type="InterPro" id="IPR004107">
    <property type="entry name" value="Integrase_SAM-like_N"/>
</dbReference>
<feature type="active site" evidence="10">
    <location>
        <position position="244"/>
    </location>
</feature>
<dbReference type="SUPFAM" id="SSF56349">
    <property type="entry name" value="DNA breaking-rejoining enzymes"/>
    <property type="match status" value="1"/>
</dbReference>
<evidence type="ECO:0000256" key="2">
    <source>
        <dbReference type="ARBA" id="ARBA00006657"/>
    </source>
</evidence>
<dbReference type="InterPro" id="IPR023009">
    <property type="entry name" value="Tyrosine_recombinase_XerC/XerD"/>
</dbReference>
<evidence type="ECO:0000256" key="11">
    <source>
        <dbReference type="NCBIfam" id="TIGR02224"/>
    </source>
</evidence>
<dbReference type="Proteomes" id="UP000198736">
    <property type="component" value="Unassembled WGS sequence"/>
</dbReference>
<feature type="domain" description="Tyr recombinase" evidence="12">
    <location>
        <begin position="110"/>
        <end position="292"/>
    </location>
</feature>
<keyword evidence="8 10" id="KW-0233">DNA recombination</keyword>
<evidence type="ECO:0000259" key="12">
    <source>
        <dbReference type="PROSITE" id="PS51898"/>
    </source>
</evidence>
<evidence type="ECO:0000256" key="10">
    <source>
        <dbReference type="HAMAP-Rule" id="MF_01808"/>
    </source>
</evidence>
<comment type="subcellular location">
    <subcellularLocation>
        <location evidence="1 10">Cytoplasm</location>
    </subcellularLocation>
</comment>
<dbReference type="Pfam" id="PF00589">
    <property type="entry name" value="Phage_integrase"/>
    <property type="match status" value="1"/>
</dbReference>
<dbReference type="InterPro" id="IPR011010">
    <property type="entry name" value="DNA_brk_join_enz"/>
</dbReference>